<name>A0ABN7Z5L3_9BURK</name>
<dbReference type="Proteomes" id="UP000727654">
    <property type="component" value="Unassembled WGS sequence"/>
</dbReference>
<protein>
    <submittedName>
        <fullName evidence="3">Enoyl-CoA-hydratase</fullName>
        <ecNumber evidence="3">4.2.1.17</ecNumber>
    </submittedName>
</protein>
<dbReference type="CDD" id="cd06558">
    <property type="entry name" value="crotonase-like"/>
    <property type="match status" value="1"/>
</dbReference>
<organism evidence="3 4">
    <name type="scientific">Cupriavidus laharis</name>
    <dbReference type="NCBI Taxonomy" id="151654"/>
    <lineage>
        <taxon>Bacteria</taxon>
        <taxon>Pseudomonadati</taxon>
        <taxon>Pseudomonadota</taxon>
        <taxon>Betaproteobacteria</taxon>
        <taxon>Burkholderiales</taxon>
        <taxon>Burkholderiaceae</taxon>
        <taxon>Cupriavidus</taxon>
    </lineage>
</organism>
<dbReference type="Pfam" id="PF00378">
    <property type="entry name" value="ECH_1"/>
    <property type="match status" value="1"/>
</dbReference>
<dbReference type="PANTHER" id="PTHR11941">
    <property type="entry name" value="ENOYL-COA HYDRATASE-RELATED"/>
    <property type="match status" value="1"/>
</dbReference>
<proteinExistence type="inferred from homology"/>
<evidence type="ECO:0000256" key="2">
    <source>
        <dbReference type="RuleBase" id="RU003707"/>
    </source>
</evidence>
<dbReference type="GO" id="GO:0004300">
    <property type="term" value="F:enoyl-CoA hydratase activity"/>
    <property type="evidence" value="ECO:0007669"/>
    <property type="project" value="UniProtKB-EC"/>
</dbReference>
<dbReference type="InterPro" id="IPR018376">
    <property type="entry name" value="Enoyl-CoA_hyd/isom_CS"/>
</dbReference>
<sequence>MNMALLAELDRRLAQIAADDAIRVLVVSGTGPAFCAGADLKEVLASQKAEPGEADFLDRADATLARLRNFPKPVIAALNGVTMAGGLELAMCADIVIAAESATIGDAHANFGVCLGAGGAAVLPRLVPQNVAMHLLFTGKTLSAAEMKAYGFVSEVHPDGELAEAAMKLAGQIAGKSPIVLRRMKEVARTSADKSRDDALLHEQVMLRRHLRSFDLQEGLQAFAEKRAPIPGPLSPSDLFIPLFSFLFRELHERYLCCRRRHDAVRTLT</sequence>
<dbReference type="EC" id="4.2.1.17" evidence="3"/>
<dbReference type="SUPFAM" id="SSF52096">
    <property type="entry name" value="ClpP/crotonase"/>
    <property type="match status" value="1"/>
</dbReference>
<comment type="caution">
    <text evidence="3">The sequence shown here is derived from an EMBL/GenBank/DDBJ whole genome shotgun (WGS) entry which is preliminary data.</text>
</comment>
<dbReference type="Gene3D" id="3.90.226.10">
    <property type="entry name" value="2-enoyl-CoA Hydratase, Chain A, domain 1"/>
    <property type="match status" value="1"/>
</dbReference>
<evidence type="ECO:0000313" key="3">
    <source>
        <dbReference type="EMBL" id="CAG9179590.1"/>
    </source>
</evidence>
<evidence type="ECO:0000313" key="4">
    <source>
        <dbReference type="Proteomes" id="UP000727654"/>
    </source>
</evidence>
<dbReference type="RefSeq" id="WP_396022698.1">
    <property type="nucleotide sequence ID" value="NZ_CAJZAI010000011.1"/>
</dbReference>
<dbReference type="PROSITE" id="PS00166">
    <property type="entry name" value="ENOYL_COA_HYDRATASE"/>
    <property type="match status" value="1"/>
</dbReference>
<keyword evidence="4" id="KW-1185">Reference proteome</keyword>
<evidence type="ECO:0000256" key="1">
    <source>
        <dbReference type="ARBA" id="ARBA00005254"/>
    </source>
</evidence>
<accession>A0ABN7Z5L3</accession>
<keyword evidence="3" id="KW-0456">Lyase</keyword>
<comment type="similarity">
    <text evidence="1 2">Belongs to the enoyl-CoA hydratase/isomerase family.</text>
</comment>
<gene>
    <name evidence="3" type="primary">dpgD_2</name>
    <name evidence="3" type="ORF">LMG23992_04008</name>
</gene>
<dbReference type="PANTHER" id="PTHR11941:SF54">
    <property type="entry name" value="ENOYL-COA HYDRATASE, MITOCHONDRIAL"/>
    <property type="match status" value="1"/>
</dbReference>
<dbReference type="InterPro" id="IPR001753">
    <property type="entry name" value="Enoyl-CoA_hydra/iso"/>
</dbReference>
<dbReference type="EMBL" id="CAJZAI010000011">
    <property type="protein sequence ID" value="CAG9179590.1"/>
    <property type="molecule type" value="Genomic_DNA"/>
</dbReference>
<reference evidence="3 4" key="1">
    <citation type="submission" date="2021-08" db="EMBL/GenBank/DDBJ databases">
        <authorList>
            <person name="Peeters C."/>
        </authorList>
    </citation>
    <scope>NUCLEOTIDE SEQUENCE [LARGE SCALE GENOMIC DNA]</scope>
    <source>
        <strain evidence="3 4">LMG 23992</strain>
    </source>
</reference>
<dbReference type="InterPro" id="IPR029045">
    <property type="entry name" value="ClpP/crotonase-like_dom_sf"/>
</dbReference>